<keyword evidence="1" id="KW-0378">Hydrolase</keyword>
<dbReference type="OrthoDB" id="9785638at2"/>
<dbReference type="SUPFAM" id="SSF56784">
    <property type="entry name" value="HAD-like"/>
    <property type="match status" value="1"/>
</dbReference>
<evidence type="ECO:0000256" key="1">
    <source>
        <dbReference type="ARBA" id="ARBA00022801"/>
    </source>
</evidence>
<dbReference type="PRINTS" id="PR00413">
    <property type="entry name" value="HADHALOGNASE"/>
</dbReference>
<name>A0A1G7UE73_9PROT</name>
<dbReference type="SFLD" id="SFLDS00003">
    <property type="entry name" value="Haloacid_Dehalogenase"/>
    <property type="match status" value="1"/>
</dbReference>
<proteinExistence type="predicted"/>
<dbReference type="GO" id="GO:0016787">
    <property type="term" value="F:hydrolase activity"/>
    <property type="evidence" value="ECO:0007669"/>
    <property type="project" value="UniProtKB-KW"/>
</dbReference>
<dbReference type="SFLD" id="SFLDG01129">
    <property type="entry name" value="C1.5:_HAD__Beta-PGM__Phosphata"/>
    <property type="match status" value="1"/>
</dbReference>
<dbReference type="PROSITE" id="PS51318">
    <property type="entry name" value="TAT"/>
    <property type="match status" value="1"/>
</dbReference>
<dbReference type="InterPro" id="IPR006311">
    <property type="entry name" value="TAT_signal"/>
</dbReference>
<organism evidence="2 3">
    <name type="scientific">Limimonas halophila</name>
    <dbReference type="NCBI Taxonomy" id="1082479"/>
    <lineage>
        <taxon>Bacteria</taxon>
        <taxon>Pseudomonadati</taxon>
        <taxon>Pseudomonadota</taxon>
        <taxon>Alphaproteobacteria</taxon>
        <taxon>Rhodospirillales</taxon>
        <taxon>Rhodovibrionaceae</taxon>
        <taxon>Limimonas</taxon>
    </lineage>
</organism>
<sequence>MHASIDAYPVLVLPQVQHLNGEVAMSEGDQNAVSRREAVKLAGVGALATTAAGQAVAPRAAKAGPLKTKAIFFDVGGTMLDWTVMPAKIEAYLGERNISVDGGDYWPSWRSQLFAYMMYNTMIDRAFVPLEELATRATLAHAQKSGLDMDRDTAGGIYPLLGELDTYDEILPSLKRMRGAGYKLVPHTQLSEPVLRRALLGRFDWDWFFTSESFAMYKPNRPFYFKALDELGLDVAEVLYVSSNQFDVFAAKGLGFRVIWVDRWDQALEPYGYTPDWRVRDFAEAADMLETETP</sequence>
<dbReference type="Gene3D" id="1.10.150.240">
    <property type="entry name" value="Putative phosphatase, domain 2"/>
    <property type="match status" value="1"/>
</dbReference>
<dbReference type="InterPro" id="IPR023198">
    <property type="entry name" value="PGP-like_dom2"/>
</dbReference>
<dbReference type="PANTHER" id="PTHR43316:SF3">
    <property type="entry name" value="HALOACID DEHALOGENASE, TYPE II (AFU_ORTHOLOGUE AFUA_2G07750)-RELATED"/>
    <property type="match status" value="1"/>
</dbReference>
<dbReference type="InterPro" id="IPR036412">
    <property type="entry name" value="HAD-like_sf"/>
</dbReference>
<gene>
    <name evidence="2" type="ORF">SAMN05216241_11344</name>
</gene>
<dbReference type="STRING" id="1082479.SAMN05216241_11344"/>
<evidence type="ECO:0000313" key="2">
    <source>
        <dbReference type="EMBL" id="SDG45070.1"/>
    </source>
</evidence>
<protein>
    <submittedName>
        <fullName evidence="2">2-haloalkanoic acid dehalogenase, type II</fullName>
    </submittedName>
</protein>
<accession>A0A1G7UE73</accession>
<dbReference type="EMBL" id="FNCE01000013">
    <property type="protein sequence ID" value="SDG45070.1"/>
    <property type="molecule type" value="Genomic_DNA"/>
</dbReference>
<dbReference type="InterPro" id="IPR006439">
    <property type="entry name" value="HAD-SF_hydro_IA"/>
</dbReference>
<evidence type="ECO:0000313" key="3">
    <source>
        <dbReference type="Proteomes" id="UP000199415"/>
    </source>
</evidence>
<dbReference type="Proteomes" id="UP000199415">
    <property type="component" value="Unassembled WGS sequence"/>
</dbReference>
<reference evidence="2 3" key="1">
    <citation type="submission" date="2016-10" db="EMBL/GenBank/DDBJ databases">
        <authorList>
            <person name="de Groot N.N."/>
        </authorList>
    </citation>
    <scope>NUCLEOTIDE SEQUENCE [LARGE SCALE GENOMIC DNA]</scope>
    <source>
        <strain evidence="2 3">DSM 25584</strain>
    </source>
</reference>
<dbReference type="InterPro" id="IPR051540">
    <property type="entry name" value="S-2-haloacid_dehalogenase"/>
</dbReference>
<dbReference type="Gene3D" id="3.40.50.1000">
    <property type="entry name" value="HAD superfamily/HAD-like"/>
    <property type="match status" value="1"/>
</dbReference>
<dbReference type="PANTHER" id="PTHR43316">
    <property type="entry name" value="HYDROLASE, HALOACID DELAHOGENASE-RELATED"/>
    <property type="match status" value="1"/>
</dbReference>
<dbReference type="Pfam" id="PF00702">
    <property type="entry name" value="Hydrolase"/>
    <property type="match status" value="1"/>
</dbReference>
<dbReference type="InterPro" id="IPR023214">
    <property type="entry name" value="HAD_sf"/>
</dbReference>
<dbReference type="AlphaFoldDB" id="A0A1G7UE73"/>
<keyword evidence="3" id="KW-1185">Reference proteome</keyword>